<reference evidence="1 2" key="1">
    <citation type="submission" date="2016-03" db="EMBL/GenBank/DDBJ databases">
        <title>Complete genome sequence of Pedobacter cryoconitis PAMC 27485.</title>
        <authorList>
            <person name="Lee J."/>
            <person name="Kim O.-S."/>
        </authorList>
    </citation>
    <scope>NUCLEOTIDE SEQUENCE [LARGE SCALE GENOMIC DNA]</scope>
    <source>
        <strain evidence="1 2">PAMC 27485</strain>
    </source>
</reference>
<protein>
    <submittedName>
        <fullName evidence="1">Uncharacterized protein</fullName>
    </submittedName>
</protein>
<dbReference type="PATRIC" id="fig|188932.3.peg.4219"/>
<keyword evidence="2" id="KW-1185">Reference proteome</keyword>
<dbReference type="EMBL" id="CP014504">
    <property type="protein sequence ID" value="AMQ00914.1"/>
    <property type="molecule type" value="Genomic_DNA"/>
</dbReference>
<evidence type="ECO:0000313" key="1">
    <source>
        <dbReference type="EMBL" id="AMQ00914.1"/>
    </source>
</evidence>
<name>A0A127VHV7_9SPHI</name>
<evidence type="ECO:0000313" key="2">
    <source>
        <dbReference type="Proteomes" id="UP000071561"/>
    </source>
</evidence>
<gene>
    <name evidence="1" type="ORF">AY601_4063</name>
</gene>
<proteinExistence type="predicted"/>
<sequence>MTMDKPAWMEDRTKERDYNAKLVYSKDAYHSGCWIYSERTGKLYTPREFLESDEVISWKRGEEEKGIFTILDPRKFRYLILENVKNQTEEAINLEKRIDEYYEMSPRPKNKKPKFNV</sequence>
<dbReference type="KEGG" id="pcm:AY601_4063"/>
<dbReference type="Proteomes" id="UP000071561">
    <property type="component" value="Chromosome"/>
</dbReference>
<accession>A0A127VHV7</accession>
<organism evidence="1 2">
    <name type="scientific">Pedobacter cryoconitis</name>
    <dbReference type="NCBI Taxonomy" id="188932"/>
    <lineage>
        <taxon>Bacteria</taxon>
        <taxon>Pseudomonadati</taxon>
        <taxon>Bacteroidota</taxon>
        <taxon>Sphingobacteriia</taxon>
        <taxon>Sphingobacteriales</taxon>
        <taxon>Sphingobacteriaceae</taxon>
        <taxon>Pedobacter</taxon>
    </lineage>
</organism>
<dbReference type="AlphaFoldDB" id="A0A127VHV7"/>